<dbReference type="Gene3D" id="3.30.460.10">
    <property type="entry name" value="Beta Polymerase, domain 2"/>
    <property type="match status" value="1"/>
</dbReference>
<accession>A0A4R4ZL10</accession>
<feature type="region of interest" description="Disordered" evidence="1">
    <location>
        <begin position="456"/>
        <end position="520"/>
    </location>
</feature>
<dbReference type="GO" id="GO:0015969">
    <property type="term" value="P:guanosine tetraphosphate metabolic process"/>
    <property type="evidence" value="ECO:0007669"/>
    <property type="project" value="InterPro"/>
</dbReference>
<keyword evidence="4" id="KW-1185">Reference proteome</keyword>
<feature type="non-terminal residue" evidence="3">
    <location>
        <position position="520"/>
    </location>
</feature>
<feature type="region of interest" description="Disordered" evidence="1">
    <location>
        <begin position="222"/>
        <end position="241"/>
    </location>
</feature>
<feature type="compositionally biased region" description="Basic and acidic residues" evidence="1">
    <location>
        <begin position="494"/>
        <end position="520"/>
    </location>
</feature>
<dbReference type="Proteomes" id="UP000294513">
    <property type="component" value="Unassembled WGS sequence"/>
</dbReference>
<evidence type="ECO:0000313" key="4">
    <source>
        <dbReference type="Proteomes" id="UP000294513"/>
    </source>
</evidence>
<evidence type="ECO:0000256" key="1">
    <source>
        <dbReference type="SAM" id="MobiDB-lite"/>
    </source>
</evidence>
<gene>
    <name evidence="3" type="ORF">E1298_46640</name>
</gene>
<sequence length="520" mass="57114">MPRTDAGPRNESTTPRPEETPPTAGTPHAEGTPSRADVGPRSLEGATPRTDGDGSARLETAGGSRTADGPPADAQPRARTGEPEGQPSRLADPELMRRVHENEQIRQLVDRARETVVNDRGDRLGDLLDNDLRHRLPNHPELARIIEGNGPPPLSPVEGALRDSLMARPRTLHSLLSQPEAVHILEDSVREVNERGADAILGEGRQRPLPTPFEGRQLEISNRVADEVGGSKSPDQPGFDEKALEEQKRRLQEGEQLSRDNPLINDYLDDLYNAADAHKDTLNNVLKDLANDPDDAKMRPGRKDRVRALDKIIIESGGNPSKLNDLLGGKVQFDSVADLYQALDRVQEVVARHGVEIVSIKDRLQNPQPSGYRDIRMTVRMPNGHIGELRLHLRSVDEVAAYEHSLYEVSRDLPNVAAEAAQRGERSADLSPEERALREAVNRRLITRFQAALDDALPPHLRSTHGEGGDAPEPHRRTAEPARAEQPQPARPEGAGRDEADPTRTTGHDPAKGEHEQPPA</sequence>
<protein>
    <recommendedName>
        <fullName evidence="2">RelA/SpoT domain-containing protein</fullName>
    </recommendedName>
</protein>
<dbReference type="AlphaFoldDB" id="A0A4R4ZL10"/>
<proteinExistence type="predicted"/>
<dbReference type="Pfam" id="PF04607">
    <property type="entry name" value="RelA_SpoT"/>
    <property type="match status" value="1"/>
</dbReference>
<feature type="compositionally biased region" description="Basic and acidic residues" evidence="1">
    <location>
        <begin position="91"/>
        <end position="102"/>
    </location>
</feature>
<comment type="caution">
    <text evidence="3">The sequence shown here is derived from an EMBL/GenBank/DDBJ whole genome shotgun (WGS) entry which is preliminary data.</text>
</comment>
<feature type="region of interest" description="Disordered" evidence="1">
    <location>
        <begin position="1"/>
        <end position="102"/>
    </location>
</feature>
<evidence type="ECO:0000259" key="2">
    <source>
        <dbReference type="Pfam" id="PF04607"/>
    </source>
</evidence>
<dbReference type="InterPro" id="IPR007685">
    <property type="entry name" value="RelA_SpoT"/>
</dbReference>
<dbReference type="CDD" id="cd05399">
    <property type="entry name" value="NT_Rel-Spo_like"/>
    <property type="match status" value="1"/>
</dbReference>
<feature type="compositionally biased region" description="Low complexity" evidence="1">
    <location>
        <begin position="484"/>
        <end position="493"/>
    </location>
</feature>
<reference evidence="3 4" key="1">
    <citation type="submission" date="2019-03" db="EMBL/GenBank/DDBJ databases">
        <title>Draft genome sequences of novel Actinobacteria.</title>
        <authorList>
            <person name="Sahin N."/>
            <person name="Ay H."/>
            <person name="Saygin H."/>
        </authorList>
    </citation>
    <scope>NUCLEOTIDE SEQUENCE [LARGE SCALE GENOMIC DNA]</scope>
    <source>
        <strain evidence="3 4">H3C3</strain>
    </source>
</reference>
<feature type="compositionally biased region" description="Low complexity" evidence="1">
    <location>
        <begin position="21"/>
        <end position="33"/>
    </location>
</feature>
<evidence type="ECO:0000313" key="3">
    <source>
        <dbReference type="EMBL" id="TDD59423.1"/>
    </source>
</evidence>
<dbReference type="EMBL" id="SMKU01000663">
    <property type="protein sequence ID" value="TDD59423.1"/>
    <property type="molecule type" value="Genomic_DNA"/>
</dbReference>
<feature type="domain" description="RelA/SpoT" evidence="2">
    <location>
        <begin position="309"/>
        <end position="406"/>
    </location>
</feature>
<dbReference type="InterPro" id="IPR043519">
    <property type="entry name" value="NT_sf"/>
</dbReference>
<feature type="compositionally biased region" description="Basic and acidic residues" evidence="1">
    <location>
        <begin position="464"/>
        <end position="483"/>
    </location>
</feature>
<organism evidence="3 4">
    <name type="scientific">Actinomadura rubrisoli</name>
    <dbReference type="NCBI Taxonomy" id="2530368"/>
    <lineage>
        <taxon>Bacteria</taxon>
        <taxon>Bacillati</taxon>
        <taxon>Actinomycetota</taxon>
        <taxon>Actinomycetes</taxon>
        <taxon>Streptosporangiales</taxon>
        <taxon>Thermomonosporaceae</taxon>
        <taxon>Actinomadura</taxon>
    </lineage>
</organism>
<dbReference type="SUPFAM" id="SSF81301">
    <property type="entry name" value="Nucleotidyltransferase"/>
    <property type="match status" value="1"/>
</dbReference>
<name>A0A4R4ZL10_9ACTN</name>